<feature type="transmembrane region" description="Helical" evidence="10">
    <location>
        <begin position="20"/>
        <end position="39"/>
    </location>
</feature>
<name>A0A2G1ML19_9RHOB</name>
<dbReference type="InterPro" id="IPR004770">
    <property type="entry name" value="Na/H_antiport_NhaC"/>
</dbReference>
<feature type="transmembrane region" description="Helical" evidence="10">
    <location>
        <begin position="322"/>
        <end position="340"/>
    </location>
</feature>
<dbReference type="PANTHER" id="PTHR33451">
    <property type="entry name" value="MALATE-2H(+)/NA(+)-LACTATE ANTIPORTER"/>
    <property type="match status" value="1"/>
</dbReference>
<dbReference type="Pfam" id="PF03553">
    <property type="entry name" value="Na_H_antiporter"/>
    <property type="match status" value="1"/>
</dbReference>
<feature type="transmembrane region" description="Helical" evidence="10">
    <location>
        <begin position="420"/>
        <end position="439"/>
    </location>
</feature>
<dbReference type="EMBL" id="NQWH01000003">
    <property type="protein sequence ID" value="PHP29448.1"/>
    <property type="molecule type" value="Genomic_DNA"/>
</dbReference>
<reference evidence="12 13" key="1">
    <citation type="submission" date="2017-08" db="EMBL/GenBank/DDBJ databases">
        <title>Draft Genome Sequence of Loktanella cinnabarina Strain XM1, Isolated from Coastal Surface Water.</title>
        <authorList>
            <person name="Ma R."/>
            <person name="Wang J."/>
            <person name="Wang Q."/>
            <person name="Ma Z."/>
            <person name="Li J."/>
            <person name="Chen L."/>
        </authorList>
    </citation>
    <scope>NUCLEOTIDE SEQUENCE [LARGE SCALE GENOMIC DNA]</scope>
    <source>
        <strain evidence="12 13">XM1</strain>
    </source>
</reference>
<evidence type="ECO:0000259" key="11">
    <source>
        <dbReference type="Pfam" id="PF03553"/>
    </source>
</evidence>
<keyword evidence="13" id="KW-1185">Reference proteome</keyword>
<evidence type="ECO:0000256" key="4">
    <source>
        <dbReference type="ARBA" id="ARBA00022475"/>
    </source>
</evidence>
<keyword evidence="3" id="KW-0050">Antiport</keyword>
<sequence>MKQSGECSHVTDRNLPSLGLALLPVVLTLGLLALQLFYFGDFTPHIPLVIGLAITGLLGVLRGQKWTDIREGVFHVIHVSLPSLSVLIVVGMIIGVWIASGTVPTLIYYGLTLLNPSIFLAAAMILCAVVSLSLGTSWGTVGTIGVALMGIGAGFGIPMYWTAGAIVSGAFFGDKISPLSDTTNLAPAVTGVNIFDHIQNMLPTTVPAMLIALGIYIVAGYGLIEPADTSLQAITQITERLSQDFNLGLIPLLPALLVIALALFRQPPLPSLFAGVLLGGVIAIFQQGVGLHDVFTFAQSGYAIDTGIADIDTLLNKGGIQSMMWTISLMLIALGFGGALERTGCLESIILSIVNKVKSFTAVQSSAIFTAFATNVVAGDPYISIALPGRMYAPLYRGMGYSTLNLSRAVEEGGTLMSPLIPWNAGGAFVITALGLGIMDGNLENLLYIPLAFACWTAPVIGVFYAITGLFSPKASEQDRTNWANDNEDIMDLTDHDHLGDPGPSKEAMPI</sequence>
<evidence type="ECO:0000313" key="13">
    <source>
        <dbReference type="Proteomes" id="UP000221860"/>
    </source>
</evidence>
<dbReference type="InterPro" id="IPR052180">
    <property type="entry name" value="NhaC_Na-H+_Antiporter"/>
</dbReference>
<evidence type="ECO:0000313" key="12">
    <source>
        <dbReference type="EMBL" id="PHP29448.1"/>
    </source>
</evidence>
<evidence type="ECO:0000256" key="3">
    <source>
        <dbReference type="ARBA" id="ARBA00022449"/>
    </source>
</evidence>
<evidence type="ECO:0000256" key="5">
    <source>
        <dbReference type="ARBA" id="ARBA00022692"/>
    </source>
</evidence>
<feature type="transmembrane region" description="Helical" evidence="10">
    <location>
        <begin position="446"/>
        <end position="467"/>
    </location>
</feature>
<feature type="transmembrane region" description="Helical" evidence="10">
    <location>
        <begin position="45"/>
        <end position="61"/>
    </location>
</feature>
<feature type="transmembrane region" description="Helical" evidence="10">
    <location>
        <begin position="106"/>
        <end position="134"/>
    </location>
</feature>
<proteinExistence type="inferred from homology"/>
<dbReference type="Proteomes" id="UP000221860">
    <property type="component" value="Unassembled WGS sequence"/>
</dbReference>
<feature type="transmembrane region" description="Helical" evidence="10">
    <location>
        <begin position="245"/>
        <end position="264"/>
    </location>
</feature>
<evidence type="ECO:0000256" key="10">
    <source>
        <dbReference type="SAM" id="Phobius"/>
    </source>
</evidence>
<gene>
    <name evidence="12" type="primary">nhaC</name>
    <name evidence="12" type="ORF">CJ301_03005</name>
</gene>
<evidence type="ECO:0000256" key="9">
    <source>
        <dbReference type="SAM" id="MobiDB-lite"/>
    </source>
</evidence>
<organism evidence="12 13">
    <name type="scientific">Limimaricola cinnabarinus</name>
    <dbReference type="NCBI Taxonomy" id="1125964"/>
    <lineage>
        <taxon>Bacteria</taxon>
        <taxon>Pseudomonadati</taxon>
        <taxon>Pseudomonadota</taxon>
        <taxon>Alphaproteobacteria</taxon>
        <taxon>Rhodobacterales</taxon>
        <taxon>Paracoccaceae</taxon>
        <taxon>Limimaricola</taxon>
    </lineage>
</organism>
<dbReference type="AlphaFoldDB" id="A0A2G1ML19"/>
<dbReference type="NCBIfam" id="TIGR00931">
    <property type="entry name" value="antiport_nhaC"/>
    <property type="match status" value="1"/>
</dbReference>
<evidence type="ECO:0000256" key="8">
    <source>
        <dbReference type="ARBA" id="ARBA00038435"/>
    </source>
</evidence>
<evidence type="ECO:0000256" key="1">
    <source>
        <dbReference type="ARBA" id="ARBA00004651"/>
    </source>
</evidence>
<feature type="transmembrane region" description="Helical" evidence="10">
    <location>
        <begin position="206"/>
        <end position="224"/>
    </location>
</feature>
<dbReference type="InterPro" id="IPR018461">
    <property type="entry name" value="Na/H_Antiport_NhaC-like_C"/>
</dbReference>
<keyword evidence="2" id="KW-0813">Transport</keyword>
<keyword evidence="7 10" id="KW-0472">Membrane</keyword>
<accession>A0A2G1ML19</accession>
<comment type="caution">
    <text evidence="12">The sequence shown here is derived from an EMBL/GenBank/DDBJ whole genome shotgun (WGS) entry which is preliminary data.</text>
</comment>
<evidence type="ECO:0000256" key="6">
    <source>
        <dbReference type="ARBA" id="ARBA00022989"/>
    </source>
</evidence>
<feature type="transmembrane region" description="Helical" evidence="10">
    <location>
        <begin position="146"/>
        <end position="172"/>
    </location>
</feature>
<comment type="similarity">
    <text evidence="8">Belongs to the NhaC Na(+)/H(+) (TC 2.A.35) antiporter family.</text>
</comment>
<comment type="subcellular location">
    <subcellularLocation>
        <location evidence="1">Cell membrane</location>
        <topology evidence="1">Multi-pass membrane protein</topology>
    </subcellularLocation>
</comment>
<feature type="region of interest" description="Disordered" evidence="9">
    <location>
        <begin position="491"/>
        <end position="511"/>
    </location>
</feature>
<dbReference type="PANTHER" id="PTHR33451:SF3">
    <property type="entry name" value="MALATE-2H(+)_NA(+)-LACTATE ANTIPORTER"/>
    <property type="match status" value="1"/>
</dbReference>
<keyword evidence="6 10" id="KW-1133">Transmembrane helix</keyword>
<evidence type="ECO:0000256" key="7">
    <source>
        <dbReference type="ARBA" id="ARBA00023136"/>
    </source>
</evidence>
<dbReference type="OrthoDB" id="9762978at2"/>
<dbReference type="RefSeq" id="WP_099274030.1">
    <property type="nucleotide sequence ID" value="NZ_JAZETL010000002.1"/>
</dbReference>
<dbReference type="GO" id="GO:0015297">
    <property type="term" value="F:antiporter activity"/>
    <property type="evidence" value="ECO:0007669"/>
    <property type="project" value="UniProtKB-KW"/>
</dbReference>
<feature type="domain" description="Na+/H+ antiporter NhaC-like C-terminal" evidence="11">
    <location>
        <begin position="169"/>
        <end position="470"/>
    </location>
</feature>
<protein>
    <submittedName>
        <fullName evidence="12">Na+/H+ antiporter NhaC</fullName>
    </submittedName>
</protein>
<feature type="transmembrane region" description="Helical" evidence="10">
    <location>
        <begin position="73"/>
        <end position="100"/>
    </location>
</feature>
<keyword evidence="5 10" id="KW-0812">Transmembrane</keyword>
<evidence type="ECO:0000256" key="2">
    <source>
        <dbReference type="ARBA" id="ARBA00022448"/>
    </source>
</evidence>
<dbReference type="GO" id="GO:0005886">
    <property type="term" value="C:plasma membrane"/>
    <property type="evidence" value="ECO:0007669"/>
    <property type="project" value="UniProtKB-SubCell"/>
</dbReference>
<keyword evidence="4" id="KW-1003">Cell membrane</keyword>